<comment type="similarity">
    <text evidence="1">Belongs to the SAPS family.</text>
</comment>
<reference evidence="4 5" key="1">
    <citation type="submission" date="2022-05" db="EMBL/GenBank/DDBJ databases">
        <authorList>
            <consortium name="Genoscope - CEA"/>
            <person name="William W."/>
        </authorList>
    </citation>
    <scope>NUCLEOTIDE SEQUENCE [LARGE SCALE GENOMIC DNA]</scope>
</reference>
<feature type="compositionally biased region" description="Polar residues" evidence="3">
    <location>
        <begin position="834"/>
        <end position="844"/>
    </location>
</feature>
<dbReference type="Proteomes" id="UP001159427">
    <property type="component" value="Unassembled WGS sequence"/>
</dbReference>
<evidence type="ECO:0000256" key="1">
    <source>
        <dbReference type="ARBA" id="ARBA00006180"/>
    </source>
</evidence>
<evidence type="ECO:0008006" key="6">
    <source>
        <dbReference type="Google" id="ProtNLM"/>
    </source>
</evidence>
<keyword evidence="5" id="KW-1185">Reference proteome</keyword>
<comment type="caution">
    <text evidence="4">The sequence shown here is derived from an EMBL/GenBank/DDBJ whole genome shotgun (WGS) entry which is preliminary data.</text>
</comment>
<feature type="region of interest" description="Disordered" evidence="3">
    <location>
        <begin position="778"/>
        <end position="944"/>
    </location>
</feature>
<feature type="compositionally biased region" description="Polar residues" evidence="3">
    <location>
        <begin position="934"/>
        <end position="944"/>
    </location>
</feature>
<evidence type="ECO:0000256" key="2">
    <source>
        <dbReference type="ARBA" id="ARBA00023306"/>
    </source>
</evidence>
<feature type="compositionally biased region" description="Basic and acidic residues" evidence="3">
    <location>
        <begin position="918"/>
        <end position="933"/>
    </location>
</feature>
<feature type="compositionally biased region" description="Acidic residues" evidence="3">
    <location>
        <begin position="644"/>
        <end position="653"/>
    </location>
</feature>
<sequence>MFWKFELHPNSAIDTMLTREDCTLSEILDEDDVLQETKSQNRKLIDFFLRPEILEELVTLVLDPPDENKEDCLKYKHPNTACEVLTADVYAIIDKLTNNEDLLNKIWSFMASEPPLNPLLASFFSKVMGVLISRKTSLMLEYLKSKEDFVDLIIKHLGTSAVMDLLLRLITSVESPQLRQDLLEWLNNQKLVESLVSLIDPEIDEDRSSNAAQSLCDLIRLSRDHMSQLQENADQDPLLDAVQRRETVSELLDHMLHDVQLHPDVALVNGISVLLTLLEVRKGSGEGEEPMTALDAERLAQGVSATLAALTPRLKDVHQLLVDPPPMKPMLTTIGTLDPPLGNARLQASKLIAAVLATNSDTINAELANLGTVKVLWELFFKYSWNNFLHTQVEKCITTILNNPPTEEDGEQCTPLVDVLFRDCQIIQRILQEWEDQESDTGQKNLRKGYMGHLTNVANSIVHSKEKGKNKAALETIFSDLPEKVREKWNTFVSGKLAEVNKQNLSELVGHHFQSSSDDDDDFKPISFLHTESSLQQAFSRYQMQQITSEFMDTFGRDEEELKDPDDLISGPFDRIGDISFSINTHEDNPNTALFEACCNEKIQQFDDSGSDEEEMWEEKELTFSSIVESRQSTLSPEAGSDSESSDSEDDLESPGHKVPNVGFEGSSPQGSPVKQAPASSTASDSKMEVDPSDAWSMAFGQGEVAVDEAVSMDASDVGWGDTPTTTADTGWATFDSFTDIRMAPSSESSDDVGDSPVAMETETPQFIAQAGAAYIVKEDTSPNKEDELRTQGLVSSAEDLGVTRNTDEEKSTEQTEASPALDRAALYRCEAQPSDSSAPLATNDSDDDISDDETTPDKCEEAFSRLTDEGTTGEGSLGSEVLPLNNVHEAKMTSSKLDNGPVEFTTDKAHQGSSKKSKTDQDAPRSPLKELVESQTNLVNGPG</sequence>
<dbReference type="EMBL" id="CALNXI010000006">
    <property type="protein sequence ID" value="CAH3014129.1"/>
    <property type="molecule type" value="Genomic_DNA"/>
</dbReference>
<feature type="compositionally biased region" description="Acidic residues" evidence="3">
    <location>
        <begin position="845"/>
        <end position="855"/>
    </location>
</feature>
<dbReference type="PANTHER" id="PTHR12634:SF8">
    <property type="entry name" value="FIERY MOUNTAIN, ISOFORM D"/>
    <property type="match status" value="1"/>
</dbReference>
<feature type="compositionally biased region" description="Low complexity" evidence="3">
    <location>
        <begin position="720"/>
        <end position="734"/>
    </location>
</feature>
<feature type="region of interest" description="Disordered" evidence="3">
    <location>
        <begin position="715"/>
        <end position="734"/>
    </location>
</feature>
<feature type="compositionally biased region" description="Acidic residues" evidence="3">
    <location>
        <begin position="609"/>
        <end position="618"/>
    </location>
</feature>
<dbReference type="InterPro" id="IPR016024">
    <property type="entry name" value="ARM-type_fold"/>
</dbReference>
<proteinExistence type="inferred from homology"/>
<dbReference type="SUPFAM" id="SSF48371">
    <property type="entry name" value="ARM repeat"/>
    <property type="match status" value="1"/>
</dbReference>
<name>A0ABN8LES7_9CNID</name>
<protein>
    <recommendedName>
        <fullName evidence="6">Serine/threonine-protein phosphatase 6 regulatory subunit 3</fullName>
    </recommendedName>
</protein>
<organism evidence="4 5">
    <name type="scientific">Porites evermanni</name>
    <dbReference type="NCBI Taxonomy" id="104178"/>
    <lineage>
        <taxon>Eukaryota</taxon>
        <taxon>Metazoa</taxon>
        <taxon>Cnidaria</taxon>
        <taxon>Anthozoa</taxon>
        <taxon>Hexacorallia</taxon>
        <taxon>Scleractinia</taxon>
        <taxon>Fungiina</taxon>
        <taxon>Poritidae</taxon>
        <taxon>Porites</taxon>
    </lineage>
</organism>
<gene>
    <name evidence="4" type="ORF">PEVE_00036956</name>
</gene>
<evidence type="ECO:0000313" key="5">
    <source>
        <dbReference type="Proteomes" id="UP001159427"/>
    </source>
</evidence>
<feature type="compositionally biased region" description="Basic and acidic residues" evidence="3">
    <location>
        <begin position="856"/>
        <end position="869"/>
    </location>
</feature>
<feature type="region of interest" description="Disordered" evidence="3">
    <location>
        <begin position="606"/>
        <end position="701"/>
    </location>
</feature>
<dbReference type="InterPro" id="IPR007587">
    <property type="entry name" value="SAPS"/>
</dbReference>
<evidence type="ECO:0000313" key="4">
    <source>
        <dbReference type="EMBL" id="CAH3014129.1"/>
    </source>
</evidence>
<evidence type="ECO:0000256" key="3">
    <source>
        <dbReference type="SAM" id="MobiDB-lite"/>
    </source>
</evidence>
<accession>A0ABN8LES7</accession>
<dbReference type="Pfam" id="PF04499">
    <property type="entry name" value="SAPS"/>
    <property type="match status" value="1"/>
</dbReference>
<feature type="compositionally biased region" description="Polar residues" evidence="3">
    <location>
        <begin position="667"/>
        <end position="685"/>
    </location>
</feature>
<feature type="compositionally biased region" description="Polar residues" evidence="3">
    <location>
        <begin position="623"/>
        <end position="634"/>
    </location>
</feature>
<feature type="compositionally biased region" description="Basic and acidic residues" evidence="3">
    <location>
        <begin position="778"/>
        <end position="790"/>
    </location>
</feature>
<dbReference type="PANTHER" id="PTHR12634">
    <property type="entry name" value="SIT4 YEAST -ASSOCIATING PROTEIN-RELATED"/>
    <property type="match status" value="1"/>
</dbReference>
<keyword evidence="2" id="KW-0131">Cell cycle</keyword>